<reference evidence="10" key="1">
    <citation type="submission" date="2009-10" db="EMBL/GenBank/DDBJ databases">
        <title>Complete sequence of Bacillus selenitireducens MLS10.</title>
        <authorList>
            <consortium name="US DOE Joint Genome Institute"/>
            <person name="Lucas S."/>
            <person name="Copeland A."/>
            <person name="Lapidus A."/>
            <person name="Glavina del Rio T."/>
            <person name="Dalin E."/>
            <person name="Tice H."/>
            <person name="Bruce D."/>
            <person name="Goodwin L."/>
            <person name="Pitluck S."/>
            <person name="Sims D."/>
            <person name="Brettin T."/>
            <person name="Detter J.C."/>
            <person name="Han C."/>
            <person name="Larimer F."/>
            <person name="Land M."/>
            <person name="Hauser L."/>
            <person name="Kyrpides N."/>
            <person name="Ovchinnikova G."/>
            <person name="Stolz J."/>
        </authorList>
    </citation>
    <scope>NUCLEOTIDE SEQUENCE [LARGE SCALE GENOMIC DNA]</scope>
    <source>
        <strain evidence="10">MLS10</strain>
    </source>
</reference>
<evidence type="ECO:0000256" key="8">
    <source>
        <dbReference type="SAM" id="MobiDB-lite"/>
    </source>
</evidence>
<dbReference type="GO" id="GO:0005829">
    <property type="term" value="C:cytosol"/>
    <property type="evidence" value="ECO:0007669"/>
    <property type="project" value="TreeGrafter"/>
</dbReference>
<dbReference type="InterPro" id="IPR051472">
    <property type="entry name" value="T3SS_Stator/FliH"/>
</dbReference>
<evidence type="ECO:0000256" key="2">
    <source>
        <dbReference type="ARBA" id="ARBA00006602"/>
    </source>
</evidence>
<keyword evidence="6" id="KW-1006">Bacterial flagellum protein export</keyword>
<name>D6XTW5_BACIE</name>
<evidence type="ECO:0000256" key="1">
    <source>
        <dbReference type="ARBA" id="ARBA00003041"/>
    </source>
</evidence>
<comment type="similarity">
    <text evidence="2">Belongs to the FliH family.</text>
</comment>
<evidence type="ECO:0000256" key="5">
    <source>
        <dbReference type="ARBA" id="ARBA00022927"/>
    </source>
</evidence>
<dbReference type="eggNOG" id="COG1317">
    <property type="taxonomic scope" value="Bacteria"/>
</dbReference>
<evidence type="ECO:0000256" key="7">
    <source>
        <dbReference type="NCBIfam" id="TIGR03825"/>
    </source>
</evidence>
<dbReference type="GO" id="GO:0015031">
    <property type="term" value="P:protein transport"/>
    <property type="evidence" value="ECO:0007669"/>
    <property type="project" value="UniProtKB-KW"/>
</dbReference>
<keyword evidence="11" id="KW-1185">Reference proteome</keyword>
<dbReference type="InterPro" id="IPR022524">
    <property type="entry name" value="FliH_Bacilli"/>
</dbReference>
<dbReference type="PANTHER" id="PTHR34982:SF1">
    <property type="entry name" value="FLAGELLAR ASSEMBLY PROTEIN FLIH"/>
    <property type="match status" value="1"/>
</dbReference>
<dbReference type="NCBIfam" id="TIGR03825">
    <property type="entry name" value="FliH_bacil"/>
    <property type="match status" value="1"/>
</dbReference>
<dbReference type="AlphaFoldDB" id="D6XTW5"/>
<keyword evidence="4" id="KW-1005">Bacterial flagellum biogenesis</keyword>
<feature type="domain" description="Flagellar assembly protein FliH/Type III secretion system HrpE" evidence="9">
    <location>
        <begin position="127"/>
        <end position="253"/>
    </location>
</feature>
<evidence type="ECO:0000313" key="10">
    <source>
        <dbReference type="EMBL" id="ADH99251.1"/>
    </source>
</evidence>
<dbReference type="GO" id="GO:0044781">
    <property type="term" value="P:bacterial-type flagellum organization"/>
    <property type="evidence" value="ECO:0007669"/>
    <property type="project" value="UniProtKB-KW"/>
</dbReference>
<accession>D6XTW5</accession>
<evidence type="ECO:0000256" key="6">
    <source>
        <dbReference type="ARBA" id="ARBA00023225"/>
    </source>
</evidence>
<keyword evidence="10" id="KW-0966">Cell projection</keyword>
<keyword evidence="10" id="KW-0969">Cilium</keyword>
<dbReference type="PANTHER" id="PTHR34982">
    <property type="entry name" value="YOP PROTEINS TRANSLOCATION PROTEIN L"/>
    <property type="match status" value="1"/>
</dbReference>
<evidence type="ECO:0000313" key="11">
    <source>
        <dbReference type="Proteomes" id="UP000000271"/>
    </source>
</evidence>
<dbReference type="InterPro" id="IPR018035">
    <property type="entry name" value="Flagellar_FliH/T3SS_HrpE"/>
</dbReference>
<comment type="function">
    <text evidence="1">Needed for flagellar regrowth and assembly.</text>
</comment>
<keyword evidence="5" id="KW-0653">Protein transport</keyword>
<keyword evidence="10" id="KW-0282">Flagellum</keyword>
<evidence type="ECO:0000256" key="3">
    <source>
        <dbReference type="ARBA" id="ARBA00022448"/>
    </source>
</evidence>
<dbReference type="HOGENOM" id="CLU_062625_1_2_9"/>
<proteinExistence type="inferred from homology"/>
<protein>
    <recommendedName>
        <fullName evidence="7">Flagellar assembly protein FliH</fullName>
    </recommendedName>
</protein>
<sequence>MISLSRVIKTYTSPMADREKKEIGLKKVRFPQIEGHDGQDSDQDTTDEMTESNEAADYEASLKRREEQLQQREQRLHDERAAFEKQMADQDEEIRKQAEETFNQAAEEGFNQGYQDGLEQGQAQFSEAVQEAKQIIELARQDVVRRIEEAEPDILELAVAIAARITGTELEQDSSKWLQFVKQAIYEVREQDEVKVYVPPHWYPITLEGQPELQEVAVHVGELIILPDEQLVQNQCLLETPYGRVDASMDTQLLEVRQALFEVLKAGG</sequence>
<dbReference type="OrthoDB" id="19020at2"/>
<dbReference type="EMBL" id="CP001791">
    <property type="protein sequence ID" value="ADH99251.1"/>
    <property type="molecule type" value="Genomic_DNA"/>
</dbReference>
<dbReference type="KEGG" id="bse:Bsel_1743"/>
<keyword evidence="3" id="KW-0813">Transport</keyword>
<gene>
    <name evidence="10" type="ordered locus">Bsel_1743</name>
</gene>
<dbReference type="Pfam" id="PF02108">
    <property type="entry name" value="FliH"/>
    <property type="match status" value="1"/>
</dbReference>
<evidence type="ECO:0000256" key="4">
    <source>
        <dbReference type="ARBA" id="ARBA00022795"/>
    </source>
</evidence>
<dbReference type="STRING" id="439292.Bsel_1743"/>
<feature type="compositionally biased region" description="Acidic residues" evidence="8">
    <location>
        <begin position="40"/>
        <end position="57"/>
    </location>
</feature>
<feature type="region of interest" description="Disordered" evidence="8">
    <location>
        <begin position="18"/>
        <end position="65"/>
    </location>
</feature>
<evidence type="ECO:0000259" key="9">
    <source>
        <dbReference type="Pfam" id="PF02108"/>
    </source>
</evidence>
<organism evidence="10 11">
    <name type="scientific">Bacillus selenitireducens (strain ATCC 700615 / DSM 15326 / MLS10)</name>
    <dbReference type="NCBI Taxonomy" id="439292"/>
    <lineage>
        <taxon>Bacteria</taxon>
        <taxon>Bacillati</taxon>
        <taxon>Bacillota</taxon>
        <taxon>Bacilli</taxon>
        <taxon>Bacillales</taxon>
        <taxon>Bacillaceae</taxon>
        <taxon>Salisediminibacterium</taxon>
    </lineage>
</organism>
<dbReference type="Proteomes" id="UP000000271">
    <property type="component" value="Chromosome"/>
</dbReference>